<dbReference type="Proteomes" id="UP000770889">
    <property type="component" value="Unassembled WGS sequence"/>
</dbReference>
<keyword evidence="1" id="KW-1003">Cell membrane</keyword>
<evidence type="ECO:0000256" key="8">
    <source>
        <dbReference type="SAM" id="Phobius"/>
    </source>
</evidence>
<dbReference type="Pfam" id="PF00535">
    <property type="entry name" value="Glycos_transf_2"/>
    <property type="match status" value="1"/>
</dbReference>
<evidence type="ECO:0000256" key="6">
    <source>
        <dbReference type="ARBA" id="ARBA00022989"/>
    </source>
</evidence>
<keyword evidence="2" id="KW-0328">Glycosyltransferase</keyword>
<keyword evidence="5" id="KW-0448">Lipopolysaccharide biosynthesis</keyword>
<dbReference type="EMBL" id="JAHHGM010000011">
    <property type="protein sequence ID" value="MBT2989873.1"/>
    <property type="molecule type" value="Genomic_DNA"/>
</dbReference>
<accession>A0A944MDG0</accession>
<dbReference type="InterPro" id="IPR001173">
    <property type="entry name" value="Glyco_trans_2-like"/>
</dbReference>
<keyword evidence="3" id="KW-0808">Transferase</keyword>
<dbReference type="PANTHER" id="PTHR48090">
    <property type="entry name" value="UNDECAPRENYL-PHOSPHATE 4-DEOXY-4-FORMAMIDO-L-ARABINOSE TRANSFERASE-RELATED"/>
    <property type="match status" value="1"/>
</dbReference>
<evidence type="ECO:0000256" key="1">
    <source>
        <dbReference type="ARBA" id="ARBA00022475"/>
    </source>
</evidence>
<keyword evidence="4 8" id="KW-0812">Transmembrane</keyword>
<evidence type="ECO:0000313" key="11">
    <source>
        <dbReference type="Proteomes" id="UP000770889"/>
    </source>
</evidence>
<reference evidence="10 11" key="1">
    <citation type="submission" date="2021-05" db="EMBL/GenBank/DDBJ databases">
        <title>Genetic and Functional Diversity in Clade A Lucinid endosymbionts from the Bahamas.</title>
        <authorList>
            <person name="Giani N.M."/>
            <person name="Engel A.S."/>
            <person name="Campbell B.J."/>
        </authorList>
    </citation>
    <scope>NUCLEOTIDE SEQUENCE [LARGE SCALE GENOMIC DNA]</scope>
    <source>
        <strain evidence="10">LUC16012Gg_MoonRockCtena</strain>
    </source>
</reference>
<name>A0A944MDG0_9GAMM</name>
<proteinExistence type="predicted"/>
<comment type="caution">
    <text evidence="10">The sequence shown here is derived from an EMBL/GenBank/DDBJ whole genome shotgun (WGS) entry which is preliminary data.</text>
</comment>
<sequence>MNAVDDITYSIVIPVFNAEGTLTELVSGLTDHLTPTSKGYEILLVDDCSKDSSWDIIRELAAKYSVVRGFQLMRNSGQGAATMAGLAQSRGQLVVTMDDDLQNPPYEVPRLCKFMEQHEEFDVLIGRPREKRHALWRRAGSEMVNRMSNVMFEQASSFKLTSFRVIRREVLTPLLKLNVPEPAIGALLTTLTKRLINVDVDHAPRIAGGSGYSIRQLLKLTMSKFLGFSTFPLRFLAILGVVGISVSFLLGIYILFRYFFGDIAVPGWTTLSLLLIGLSGFLFLAFGIVGEYLQQILNIARLNPTYVIRSTEEEIINDEGDSEIVYGCNTDSNKIQQ</sequence>
<organism evidence="10 11">
    <name type="scientific">Candidatus Thiodiazotropha taylori</name>
    <dbReference type="NCBI Taxonomy" id="2792791"/>
    <lineage>
        <taxon>Bacteria</taxon>
        <taxon>Pseudomonadati</taxon>
        <taxon>Pseudomonadota</taxon>
        <taxon>Gammaproteobacteria</taxon>
        <taxon>Chromatiales</taxon>
        <taxon>Sedimenticolaceae</taxon>
        <taxon>Candidatus Thiodiazotropha</taxon>
    </lineage>
</organism>
<evidence type="ECO:0000256" key="2">
    <source>
        <dbReference type="ARBA" id="ARBA00022676"/>
    </source>
</evidence>
<evidence type="ECO:0000313" key="10">
    <source>
        <dbReference type="EMBL" id="MBT2989873.1"/>
    </source>
</evidence>
<dbReference type="InterPro" id="IPR029044">
    <property type="entry name" value="Nucleotide-diphossugar_trans"/>
</dbReference>
<evidence type="ECO:0000256" key="7">
    <source>
        <dbReference type="ARBA" id="ARBA00023136"/>
    </source>
</evidence>
<keyword evidence="7 8" id="KW-0472">Membrane</keyword>
<evidence type="ECO:0000256" key="3">
    <source>
        <dbReference type="ARBA" id="ARBA00022679"/>
    </source>
</evidence>
<evidence type="ECO:0000259" key="9">
    <source>
        <dbReference type="Pfam" id="PF00535"/>
    </source>
</evidence>
<feature type="transmembrane region" description="Helical" evidence="8">
    <location>
        <begin position="268"/>
        <end position="293"/>
    </location>
</feature>
<dbReference type="PANTHER" id="PTHR48090:SF3">
    <property type="entry name" value="UNDECAPRENYL-PHOSPHATE 4-DEOXY-4-FORMAMIDO-L-ARABINOSE TRANSFERASE"/>
    <property type="match status" value="1"/>
</dbReference>
<feature type="transmembrane region" description="Helical" evidence="8">
    <location>
        <begin position="233"/>
        <end position="256"/>
    </location>
</feature>
<dbReference type="GO" id="GO:0005886">
    <property type="term" value="C:plasma membrane"/>
    <property type="evidence" value="ECO:0007669"/>
    <property type="project" value="TreeGrafter"/>
</dbReference>
<dbReference type="GO" id="GO:0009103">
    <property type="term" value="P:lipopolysaccharide biosynthetic process"/>
    <property type="evidence" value="ECO:0007669"/>
    <property type="project" value="UniProtKB-KW"/>
</dbReference>
<gene>
    <name evidence="10" type="ORF">KME65_13040</name>
</gene>
<protein>
    <submittedName>
        <fullName evidence="10">Glycosyltransferase family 2 protein</fullName>
    </submittedName>
</protein>
<dbReference type="Gene3D" id="3.90.550.10">
    <property type="entry name" value="Spore Coat Polysaccharide Biosynthesis Protein SpsA, Chain A"/>
    <property type="match status" value="1"/>
</dbReference>
<dbReference type="SUPFAM" id="SSF53448">
    <property type="entry name" value="Nucleotide-diphospho-sugar transferases"/>
    <property type="match status" value="1"/>
</dbReference>
<dbReference type="AlphaFoldDB" id="A0A944MDG0"/>
<evidence type="ECO:0000256" key="4">
    <source>
        <dbReference type="ARBA" id="ARBA00022692"/>
    </source>
</evidence>
<feature type="domain" description="Glycosyltransferase 2-like" evidence="9">
    <location>
        <begin position="10"/>
        <end position="171"/>
    </location>
</feature>
<dbReference type="InterPro" id="IPR050256">
    <property type="entry name" value="Glycosyltransferase_2"/>
</dbReference>
<dbReference type="CDD" id="cd04187">
    <property type="entry name" value="DPM1_like_bac"/>
    <property type="match status" value="1"/>
</dbReference>
<dbReference type="GO" id="GO:0099621">
    <property type="term" value="F:undecaprenyl-phosphate 4-deoxy-4-formamido-L-arabinose transferase activity"/>
    <property type="evidence" value="ECO:0007669"/>
    <property type="project" value="TreeGrafter"/>
</dbReference>
<evidence type="ECO:0000256" key="5">
    <source>
        <dbReference type="ARBA" id="ARBA00022985"/>
    </source>
</evidence>
<keyword evidence="6 8" id="KW-1133">Transmembrane helix</keyword>